<evidence type="ECO:0000313" key="1">
    <source>
        <dbReference type="EMBL" id="CAB4191331.1"/>
    </source>
</evidence>
<organism evidence="1">
    <name type="scientific">uncultured Caudovirales phage</name>
    <dbReference type="NCBI Taxonomy" id="2100421"/>
    <lineage>
        <taxon>Viruses</taxon>
        <taxon>Duplodnaviria</taxon>
        <taxon>Heunggongvirae</taxon>
        <taxon>Uroviricota</taxon>
        <taxon>Caudoviricetes</taxon>
        <taxon>Peduoviridae</taxon>
        <taxon>Maltschvirus</taxon>
        <taxon>Maltschvirus maltsch</taxon>
    </lineage>
</organism>
<sequence>MFVCVFHWCVFNACSEQISKCDDVHYLPAFVAQALQTLAAVLPLSAISQAEPQVNVLLHNVLAKLISPITLLSMVACVTSLVMCR</sequence>
<protein>
    <submittedName>
        <fullName evidence="1">Uncharacterized protein</fullName>
    </submittedName>
</protein>
<gene>
    <name evidence="1" type="ORF">UFOVP1226_29</name>
</gene>
<accession>A0A6J5RD02</accession>
<proteinExistence type="predicted"/>
<name>A0A6J5RD02_9CAUD</name>
<dbReference type="EMBL" id="LR797174">
    <property type="protein sequence ID" value="CAB4191331.1"/>
    <property type="molecule type" value="Genomic_DNA"/>
</dbReference>
<reference evidence="1" key="1">
    <citation type="submission" date="2020-05" db="EMBL/GenBank/DDBJ databases">
        <authorList>
            <person name="Chiriac C."/>
            <person name="Salcher M."/>
            <person name="Ghai R."/>
            <person name="Kavagutti S V."/>
        </authorList>
    </citation>
    <scope>NUCLEOTIDE SEQUENCE</scope>
</reference>